<dbReference type="Gene3D" id="1.25.40.10">
    <property type="entry name" value="Tetratricopeptide repeat domain"/>
    <property type="match status" value="2"/>
</dbReference>
<reference evidence="3" key="1">
    <citation type="submission" date="2019-06" db="EMBL/GenBank/DDBJ databases">
        <title>Gordonia isolated from sludge of a wastewater treatment plant.</title>
        <authorList>
            <person name="Tamura T."/>
            <person name="Aoyama K."/>
            <person name="Kang Y."/>
            <person name="Saito S."/>
            <person name="Akiyama N."/>
            <person name="Yazawa K."/>
            <person name="Gonoi T."/>
            <person name="Mikami Y."/>
        </authorList>
    </citation>
    <scope>NUCLEOTIDE SEQUENCE [LARGE SCALE GENOMIC DNA]</scope>
    <source>
        <strain evidence="3">NBRC 107696</strain>
    </source>
</reference>
<keyword evidence="1" id="KW-1133">Transmembrane helix</keyword>
<keyword evidence="3" id="KW-1185">Reference proteome</keyword>
<dbReference type="RefSeq" id="WP_161895278.1">
    <property type="nucleotide sequence ID" value="NZ_BJOV01000003.1"/>
</dbReference>
<evidence type="ECO:0008006" key="4">
    <source>
        <dbReference type="Google" id="ProtNLM"/>
    </source>
</evidence>
<name>A0A7I9V8D1_9ACTN</name>
<proteinExistence type="predicted"/>
<evidence type="ECO:0000313" key="3">
    <source>
        <dbReference type="Proteomes" id="UP000444960"/>
    </source>
</evidence>
<organism evidence="2 3">
    <name type="scientific">Gordonia spumicola</name>
    <dbReference type="NCBI Taxonomy" id="589161"/>
    <lineage>
        <taxon>Bacteria</taxon>
        <taxon>Bacillati</taxon>
        <taxon>Actinomycetota</taxon>
        <taxon>Actinomycetes</taxon>
        <taxon>Mycobacteriales</taxon>
        <taxon>Gordoniaceae</taxon>
        <taxon>Gordonia</taxon>
    </lineage>
</organism>
<sequence>MTPTADDIIDRAVEYLRLSYLDRAREQCLLALSMEPGSVRAIYVLGLIQFRAGEYQQAQATLHMVVAAEPEWVEGLTMYAQACTWAGATMSARHAAETALRLEPDNAEVILTLAETIKSDDPAGAMRLVDQAGALSPEEPDLLRVRALIHRESKRFAAARRDMRQYVADEPGVWQNMYFLAMLEARGLRFRRAIRAVFAAASQFPQSGAQAVGILAFIFVRLILTVQVILFALAVGLIMSADEVVSEPAPVPTIRVPTELLTPPTLPPRPTLVPDLTFPTHPVAPAAFTVADRAGFEPTDGRRTVVDRTLPLWARGGGLLVLVVIAVFVGSTLAAVPRSGWSAVRESIVGFWPVLRIALCAVSFVLLTAAVVGPPIAAGFAVLPLLFGLLSGGKSLLNER</sequence>
<protein>
    <recommendedName>
        <fullName evidence="4">Tetratricopeptide repeat protein</fullName>
    </recommendedName>
</protein>
<dbReference type="OrthoDB" id="146908at2"/>
<dbReference type="EMBL" id="BJOV01000003">
    <property type="protein sequence ID" value="GEE01494.1"/>
    <property type="molecule type" value="Genomic_DNA"/>
</dbReference>
<dbReference type="InterPro" id="IPR011990">
    <property type="entry name" value="TPR-like_helical_dom_sf"/>
</dbReference>
<dbReference type="AlphaFoldDB" id="A0A7I9V8D1"/>
<keyword evidence="1" id="KW-0812">Transmembrane</keyword>
<feature type="transmembrane region" description="Helical" evidence="1">
    <location>
        <begin position="348"/>
        <end position="370"/>
    </location>
</feature>
<feature type="transmembrane region" description="Helical" evidence="1">
    <location>
        <begin position="312"/>
        <end position="336"/>
    </location>
</feature>
<accession>A0A7I9V8D1</accession>
<feature type="transmembrane region" description="Helical" evidence="1">
    <location>
        <begin position="376"/>
        <end position="397"/>
    </location>
</feature>
<feature type="transmembrane region" description="Helical" evidence="1">
    <location>
        <begin position="212"/>
        <end position="239"/>
    </location>
</feature>
<keyword evidence="1" id="KW-0472">Membrane</keyword>
<dbReference type="SUPFAM" id="SSF48452">
    <property type="entry name" value="TPR-like"/>
    <property type="match status" value="2"/>
</dbReference>
<gene>
    <name evidence="2" type="ORF">nbrc107696_19400</name>
</gene>
<comment type="caution">
    <text evidence="2">The sequence shown here is derived from an EMBL/GenBank/DDBJ whole genome shotgun (WGS) entry which is preliminary data.</text>
</comment>
<dbReference type="Proteomes" id="UP000444960">
    <property type="component" value="Unassembled WGS sequence"/>
</dbReference>
<evidence type="ECO:0000256" key="1">
    <source>
        <dbReference type="SAM" id="Phobius"/>
    </source>
</evidence>
<evidence type="ECO:0000313" key="2">
    <source>
        <dbReference type="EMBL" id="GEE01494.1"/>
    </source>
</evidence>